<dbReference type="PANTHER" id="PTHR35079:SF1">
    <property type="entry name" value="LUNG ADENOMA SUSCEPTIBILITY PROTEIN 2"/>
    <property type="match status" value="1"/>
</dbReference>
<reference evidence="1" key="2">
    <citation type="submission" date="2025-09" db="UniProtKB">
        <authorList>
            <consortium name="Ensembl"/>
        </authorList>
    </citation>
    <scope>IDENTIFICATION</scope>
</reference>
<dbReference type="AlphaFoldDB" id="A0A663ER80"/>
<sequence>MITAFGTRLSVCSPDSTVSSLLTSYSTDSNNPCSNSLIHYKDKLYSSASEALEAYIEDFDLSLTSSEIPCHVKYLCFSALDDFKQHVGLGSLASPSRMQSECDPDLISLATDDLLALPADGSLPFVQHTPFKSRHQSSEWNRRSLKTSFCPYQTSSLNTESGFSLQEDGKAVAHQNPHKDFSKKKCNVYTPDRYNSVSSKGSLRPSSFEEDTFPFKNYPRWLTSQKSDLSVSGISSIPNFLFI</sequence>
<keyword evidence="2" id="KW-1185">Reference proteome</keyword>
<name>A0A663ER80_AQUCH</name>
<evidence type="ECO:0000313" key="2">
    <source>
        <dbReference type="Proteomes" id="UP000472275"/>
    </source>
</evidence>
<proteinExistence type="predicted"/>
<dbReference type="InterPro" id="IPR052679">
    <property type="entry name" value="Cell_Prolif_Regulator"/>
</dbReference>
<dbReference type="PANTHER" id="PTHR35079">
    <property type="entry name" value="LUNG ADENOMA SUSCEPTIBILITY PROTEIN 2"/>
    <property type="match status" value="1"/>
</dbReference>
<dbReference type="GeneTree" id="ENSGT00390000008823"/>
<evidence type="ECO:0000313" key="1">
    <source>
        <dbReference type="Ensembl" id="ENSACCP00020014346.1"/>
    </source>
</evidence>
<organism evidence="1 2">
    <name type="scientific">Aquila chrysaetos chrysaetos</name>
    <dbReference type="NCBI Taxonomy" id="223781"/>
    <lineage>
        <taxon>Eukaryota</taxon>
        <taxon>Metazoa</taxon>
        <taxon>Chordata</taxon>
        <taxon>Craniata</taxon>
        <taxon>Vertebrata</taxon>
        <taxon>Euteleostomi</taxon>
        <taxon>Archelosauria</taxon>
        <taxon>Archosauria</taxon>
        <taxon>Dinosauria</taxon>
        <taxon>Saurischia</taxon>
        <taxon>Theropoda</taxon>
        <taxon>Coelurosauria</taxon>
        <taxon>Aves</taxon>
        <taxon>Neognathae</taxon>
        <taxon>Neoaves</taxon>
        <taxon>Telluraves</taxon>
        <taxon>Accipitrimorphae</taxon>
        <taxon>Accipitriformes</taxon>
        <taxon>Accipitridae</taxon>
        <taxon>Accipitrinae</taxon>
        <taxon>Aquila</taxon>
    </lineage>
</organism>
<dbReference type="Proteomes" id="UP000472275">
    <property type="component" value="Chromosome Z"/>
</dbReference>
<evidence type="ECO:0008006" key="3">
    <source>
        <dbReference type="Google" id="ProtNLM"/>
    </source>
</evidence>
<accession>A0A663ER80</accession>
<reference evidence="1" key="1">
    <citation type="submission" date="2025-08" db="UniProtKB">
        <authorList>
            <consortium name="Ensembl"/>
        </authorList>
    </citation>
    <scope>IDENTIFICATION</scope>
</reference>
<dbReference type="Ensembl" id="ENSACCT00020014975.1">
    <property type="protein sequence ID" value="ENSACCP00020014346.1"/>
    <property type="gene ID" value="ENSACCG00020009877.1"/>
</dbReference>
<protein>
    <recommendedName>
        <fullName evidence="3">Lung adenoma susceptibility protein 2</fullName>
    </recommendedName>
</protein>